<feature type="compositionally biased region" description="Basic and acidic residues" evidence="1">
    <location>
        <begin position="185"/>
        <end position="201"/>
    </location>
</feature>
<accession>A0A4Z0WIR6</accession>
<evidence type="ECO:0000313" key="3">
    <source>
        <dbReference type="EMBL" id="TGG95333.1"/>
    </source>
</evidence>
<evidence type="ECO:0000256" key="2">
    <source>
        <dbReference type="SAM" id="SignalP"/>
    </source>
</evidence>
<evidence type="ECO:0000313" key="4">
    <source>
        <dbReference type="Proteomes" id="UP000297475"/>
    </source>
</evidence>
<keyword evidence="2" id="KW-0732">Signal</keyword>
<reference evidence="3 4" key="1">
    <citation type="submission" date="2019-04" db="EMBL/GenBank/DDBJ databases">
        <title>Natronospirillum operosus gen. nov., sp. nov., a haloalkaliphilic satellite isolated from decaying biomass of laboratory culture of cyanobacterium Geitlerinema sp. and proposal of Natronospirillaceae fam. nov. and Saccharospirillaceae fam. nov.</title>
        <authorList>
            <person name="Kevbrin V."/>
            <person name="Boltyanskaya Y."/>
            <person name="Koziaeva V."/>
            <person name="Grouzdev D.S."/>
            <person name="Park M."/>
            <person name="Cho J."/>
        </authorList>
    </citation>
    <scope>NUCLEOTIDE SEQUENCE [LARGE SCALE GENOMIC DNA]</scope>
    <source>
        <strain evidence="3 4">G-116</strain>
    </source>
</reference>
<evidence type="ECO:0008006" key="5">
    <source>
        <dbReference type="Google" id="ProtNLM"/>
    </source>
</evidence>
<organism evidence="3 4">
    <name type="scientific">Natronospirillum operosum</name>
    <dbReference type="NCBI Taxonomy" id="2759953"/>
    <lineage>
        <taxon>Bacteria</taxon>
        <taxon>Pseudomonadati</taxon>
        <taxon>Pseudomonadota</taxon>
        <taxon>Gammaproteobacteria</taxon>
        <taxon>Oceanospirillales</taxon>
        <taxon>Natronospirillaceae</taxon>
        <taxon>Natronospirillum</taxon>
    </lineage>
</organism>
<feature type="chain" id="PRO_5021381455" description="DUF2846 domain-containing protein" evidence="2">
    <location>
        <begin position="22"/>
        <end position="201"/>
    </location>
</feature>
<keyword evidence="4" id="KW-1185">Reference proteome</keyword>
<dbReference type="AlphaFoldDB" id="A0A4Z0WIR6"/>
<gene>
    <name evidence="3" type="ORF">E4656_02620</name>
</gene>
<proteinExistence type="predicted"/>
<feature type="region of interest" description="Disordered" evidence="1">
    <location>
        <begin position="141"/>
        <end position="201"/>
    </location>
</feature>
<dbReference type="PROSITE" id="PS51257">
    <property type="entry name" value="PROKAR_LIPOPROTEIN"/>
    <property type="match status" value="1"/>
</dbReference>
<feature type="compositionally biased region" description="Basic and acidic residues" evidence="1">
    <location>
        <begin position="161"/>
        <end position="170"/>
    </location>
</feature>
<evidence type="ECO:0000256" key="1">
    <source>
        <dbReference type="SAM" id="MobiDB-lite"/>
    </source>
</evidence>
<name>A0A4Z0WIR6_9GAMM</name>
<protein>
    <recommendedName>
        <fullName evidence="5">DUF2846 domain-containing protein</fullName>
    </recommendedName>
</protein>
<feature type="signal peptide" evidence="2">
    <location>
        <begin position="1"/>
        <end position="21"/>
    </location>
</feature>
<dbReference type="EMBL" id="SRMF01000001">
    <property type="protein sequence ID" value="TGG95333.1"/>
    <property type="molecule type" value="Genomic_DNA"/>
</dbReference>
<comment type="caution">
    <text evidence="3">The sequence shown here is derived from an EMBL/GenBank/DDBJ whole genome shotgun (WGS) entry which is preliminary data.</text>
</comment>
<dbReference type="Proteomes" id="UP000297475">
    <property type="component" value="Unassembled WGS sequence"/>
</dbReference>
<dbReference type="RefSeq" id="WP_135480916.1">
    <property type="nucleotide sequence ID" value="NZ_SRMF01000001.1"/>
</dbReference>
<sequence>MRRFSLLLAPLLAALVLVGCAGRGEIAPEDTQGTIVMMGFALEGRPVQQLGYYYVLNFVDADDEPLSVTIRPRHNSHFVILDELPPGDWELVSYAARGAPGVTGFASQSLRPRPVHFKFHAEEGVVQMLSQQLTLEHGRNFRDETTTRPRFAPLSSNVEGRMSRRAERMGPEWQFNPEPIGELDPPERPERRSFLDRLFGD</sequence>